<evidence type="ECO:0000256" key="2">
    <source>
        <dbReference type="ARBA" id="ARBA00022737"/>
    </source>
</evidence>
<keyword evidence="4" id="KW-1185">Reference proteome</keyword>
<dbReference type="HOGENOM" id="CLU_641092_0_0_1"/>
<keyword evidence="1" id="KW-0433">Leucine-rich repeat</keyword>
<dbReference type="InterPro" id="IPR032675">
    <property type="entry name" value="LRR_dom_sf"/>
</dbReference>
<reference evidence="3 4" key="1">
    <citation type="journal article" date="2009" name="Nature">
        <title>Evolution of pathogenicity and sexual reproduction in eight Candida genomes.</title>
        <authorList>
            <person name="Butler G."/>
            <person name="Rasmussen M.D."/>
            <person name="Lin M.F."/>
            <person name="Santos M.A."/>
            <person name="Sakthikumar S."/>
            <person name="Munro C.A."/>
            <person name="Rheinbay E."/>
            <person name="Grabherr M."/>
            <person name="Forche A."/>
            <person name="Reedy J.L."/>
            <person name="Agrafioti I."/>
            <person name="Arnaud M.B."/>
            <person name="Bates S."/>
            <person name="Brown A.J."/>
            <person name="Brunke S."/>
            <person name="Costanzo M.C."/>
            <person name="Fitzpatrick D.A."/>
            <person name="de Groot P.W."/>
            <person name="Harris D."/>
            <person name="Hoyer L.L."/>
            <person name="Hube B."/>
            <person name="Klis F.M."/>
            <person name="Kodira C."/>
            <person name="Lennard N."/>
            <person name="Logue M.E."/>
            <person name="Martin R."/>
            <person name="Neiman A.M."/>
            <person name="Nikolaou E."/>
            <person name="Quail M.A."/>
            <person name="Quinn J."/>
            <person name="Santos M.C."/>
            <person name="Schmitzberger F.F."/>
            <person name="Sherlock G."/>
            <person name="Shah P."/>
            <person name="Silverstein K.A."/>
            <person name="Skrzypek M.S."/>
            <person name="Soll D."/>
            <person name="Staggs R."/>
            <person name="Stansfield I."/>
            <person name="Stumpf M.P."/>
            <person name="Sudbery P.E."/>
            <person name="Srikantha T."/>
            <person name="Zeng Q."/>
            <person name="Berman J."/>
            <person name="Berriman M."/>
            <person name="Heitman J."/>
            <person name="Gow N.A."/>
            <person name="Lorenz M.C."/>
            <person name="Birren B.W."/>
            <person name="Kellis M."/>
            <person name="Cuomo C.A."/>
        </authorList>
    </citation>
    <scope>NUCLEOTIDE SEQUENCE [LARGE SCALE GENOMIC DNA]</scope>
    <source>
        <strain evidence="4">ATCC 6260 / CBS 566 / DSM 6381 / JCM 1539 / NBRC 10279 / NRRL Y-324</strain>
    </source>
</reference>
<evidence type="ECO:0000313" key="3">
    <source>
        <dbReference type="EMBL" id="EDK37108.2"/>
    </source>
</evidence>
<evidence type="ECO:0000256" key="1">
    <source>
        <dbReference type="ARBA" id="ARBA00022614"/>
    </source>
</evidence>
<dbReference type="KEGG" id="pgu:PGUG_01206"/>
<sequence length="451" mass="50545">MNEDQPKLPVLTVLDLKNMVGPSDNPSLVRELWNKELEHFSYINQREIKNDEYRVIIEEDEILSMLGPKVTSFGFSGSISTRIPRSLRSLYSLNGGSLENLPAFTQMTSLTLKLPSDINNCELPPNLLRITLNFPRDEIDSLKFPPTLVKLSIRSAKFKDLAIINFPSEIVDLELEICNITSTTGWLKPAQLKTLSLAGNKLFKALLPCCEFLNLRGNKLTEVEIEAPFLEHIDLTTNKLTSTPKLSICLQVPSFGRFGLYLPKMSELPPNLKLVELSGAGTGAFQNYTFPSSIEELHFTGLDLSGMSGVKFAKGSRLKELILSKSILSSLDEDYLTTIHDRMIELPPGLKALKLRGMDLQNIDGFTIPQSVTFLDLGENDLKSFEVKSHIETLYLDYNPIEDNFVVHEDSELRVLDLEGVGLTSFSFEMVRAEKLAQLRLGAELEMIGIF</sequence>
<dbReference type="PANTHER" id="PTHR45712:SF22">
    <property type="entry name" value="INSULIN-LIKE GROWTH FACTOR-BINDING PROTEIN COMPLEX ACID LABILE SUBUNIT"/>
    <property type="match status" value="1"/>
</dbReference>
<dbReference type="RefSeq" id="XP_001485535.2">
    <property type="nucleotide sequence ID" value="XM_001485485.1"/>
</dbReference>
<keyword evidence="2" id="KW-0677">Repeat</keyword>
<name>A5DD55_PICGU</name>
<dbReference type="InterPro" id="IPR050333">
    <property type="entry name" value="SLRP"/>
</dbReference>
<dbReference type="SUPFAM" id="SSF52058">
    <property type="entry name" value="L domain-like"/>
    <property type="match status" value="1"/>
</dbReference>
<evidence type="ECO:0000313" key="4">
    <source>
        <dbReference type="Proteomes" id="UP000001997"/>
    </source>
</evidence>
<dbReference type="AlphaFoldDB" id="A5DD55"/>
<dbReference type="Proteomes" id="UP000001997">
    <property type="component" value="Unassembled WGS sequence"/>
</dbReference>
<dbReference type="EMBL" id="CH408156">
    <property type="protein sequence ID" value="EDK37108.2"/>
    <property type="molecule type" value="Genomic_DNA"/>
</dbReference>
<dbReference type="Gene3D" id="3.80.10.10">
    <property type="entry name" value="Ribonuclease Inhibitor"/>
    <property type="match status" value="2"/>
</dbReference>
<dbReference type="GeneID" id="5128363"/>
<dbReference type="OrthoDB" id="4073735at2759"/>
<gene>
    <name evidence="3" type="ORF">PGUG_01206</name>
</gene>
<dbReference type="VEuPathDB" id="FungiDB:PGUG_01206"/>
<dbReference type="PANTHER" id="PTHR45712">
    <property type="entry name" value="AGAP008170-PA"/>
    <property type="match status" value="1"/>
</dbReference>
<accession>A5DD55</accession>
<proteinExistence type="predicted"/>
<protein>
    <submittedName>
        <fullName evidence="3">Uncharacterized protein</fullName>
    </submittedName>
</protein>
<dbReference type="InParanoid" id="A5DD55"/>
<organism evidence="3 4">
    <name type="scientific">Meyerozyma guilliermondii (strain ATCC 6260 / CBS 566 / DSM 6381 / JCM 1539 / NBRC 10279 / NRRL Y-324)</name>
    <name type="common">Yeast</name>
    <name type="synonym">Candida guilliermondii</name>
    <dbReference type="NCBI Taxonomy" id="294746"/>
    <lineage>
        <taxon>Eukaryota</taxon>
        <taxon>Fungi</taxon>
        <taxon>Dikarya</taxon>
        <taxon>Ascomycota</taxon>
        <taxon>Saccharomycotina</taxon>
        <taxon>Pichiomycetes</taxon>
        <taxon>Debaryomycetaceae</taxon>
        <taxon>Meyerozyma</taxon>
    </lineage>
</organism>